<evidence type="ECO:0000256" key="7">
    <source>
        <dbReference type="ARBA" id="ARBA00025527"/>
    </source>
</evidence>
<evidence type="ECO:0000256" key="2">
    <source>
        <dbReference type="ARBA" id="ARBA00001933"/>
    </source>
</evidence>
<dbReference type="GO" id="GO:0009097">
    <property type="term" value="P:isoleucine biosynthetic process"/>
    <property type="evidence" value="ECO:0007669"/>
    <property type="project" value="TreeGrafter"/>
</dbReference>
<comment type="catalytic activity">
    <reaction evidence="1">
        <text>L-threonine = 2-oxobutanoate + NH4(+)</text>
        <dbReference type="Rhea" id="RHEA:22108"/>
        <dbReference type="ChEBI" id="CHEBI:16763"/>
        <dbReference type="ChEBI" id="CHEBI:28938"/>
        <dbReference type="ChEBI" id="CHEBI:57926"/>
        <dbReference type="EC" id="4.3.1.19"/>
    </reaction>
</comment>
<evidence type="ECO:0000256" key="3">
    <source>
        <dbReference type="ARBA" id="ARBA00010869"/>
    </source>
</evidence>
<evidence type="ECO:0000313" key="11">
    <source>
        <dbReference type="Proteomes" id="UP001141259"/>
    </source>
</evidence>
<evidence type="ECO:0000256" key="8">
    <source>
        <dbReference type="ARBA" id="ARBA00031427"/>
    </source>
</evidence>
<evidence type="ECO:0000256" key="4">
    <source>
        <dbReference type="ARBA" id="ARBA00012096"/>
    </source>
</evidence>
<comment type="caution">
    <text evidence="10">The sequence shown here is derived from an EMBL/GenBank/DDBJ whole genome shotgun (WGS) entry which is preliminary data.</text>
</comment>
<dbReference type="PROSITE" id="PS00165">
    <property type="entry name" value="DEHYDRATASE_SER_THR"/>
    <property type="match status" value="1"/>
</dbReference>
<evidence type="ECO:0000256" key="6">
    <source>
        <dbReference type="ARBA" id="ARBA00023239"/>
    </source>
</evidence>
<proteinExistence type="inferred from homology"/>
<evidence type="ECO:0000256" key="5">
    <source>
        <dbReference type="ARBA" id="ARBA00022898"/>
    </source>
</evidence>
<dbReference type="GO" id="GO:0006565">
    <property type="term" value="P:L-serine catabolic process"/>
    <property type="evidence" value="ECO:0007669"/>
    <property type="project" value="TreeGrafter"/>
</dbReference>
<dbReference type="GO" id="GO:0030170">
    <property type="term" value="F:pyridoxal phosphate binding"/>
    <property type="evidence" value="ECO:0007669"/>
    <property type="project" value="InterPro"/>
</dbReference>
<gene>
    <name evidence="10" type="ORF">NZH93_17120</name>
</gene>
<dbReference type="EC" id="4.3.1.19" evidence="4"/>
<dbReference type="GO" id="GO:0006567">
    <property type="term" value="P:L-threonine catabolic process"/>
    <property type="evidence" value="ECO:0007669"/>
    <property type="project" value="TreeGrafter"/>
</dbReference>
<dbReference type="GO" id="GO:0003941">
    <property type="term" value="F:L-serine ammonia-lyase activity"/>
    <property type="evidence" value="ECO:0007669"/>
    <property type="project" value="TreeGrafter"/>
</dbReference>
<organism evidence="10 11">
    <name type="scientific">Umezawaea endophytica</name>
    <dbReference type="NCBI Taxonomy" id="1654476"/>
    <lineage>
        <taxon>Bacteria</taxon>
        <taxon>Bacillati</taxon>
        <taxon>Actinomycetota</taxon>
        <taxon>Actinomycetes</taxon>
        <taxon>Pseudonocardiales</taxon>
        <taxon>Pseudonocardiaceae</taxon>
        <taxon>Umezawaea</taxon>
    </lineage>
</organism>
<feature type="domain" description="Tryptophan synthase beta chain-like PALP" evidence="9">
    <location>
        <begin position="43"/>
        <end position="330"/>
    </location>
</feature>
<accession>A0A9X2VM08</accession>
<dbReference type="Pfam" id="PF00291">
    <property type="entry name" value="PALP"/>
    <property type="match status" value="1"/>
</dbReference>
<comment type="function">
    <text evidence="7">Catalyzes the anaerobic formation of alpha-ketobutyrate and ammonia from threonine in a two-step reaction. The first step involved a dehydration of threonine and a production of enamine intermediates (aminocrotonate), which tautomerizes to its imine form (iminobutyrate). Both intermediates are unstable and short-lived. The second step is the nonenzymatic hydrolysis of the enamine/imine intermediates to form 2-ketobutyrate and free ammonia. In the low water environment of the cell, the second step is accelerated by RidA.</text>
</comment>
<dbReference type="InterPro" id="IPR050147">
    <property type="entry name" value="Ser/Thr_Dehydratase"/>
</dbReference>
<keyword evidence="5" id="KW-0663">Pyridoxal phosphate</keyword>
<dbReference type="SUPFAM" id="SSF53686">
    <property type="entry name" value="Tryptophan synthase beta subunit-like PLP-dependent enzymes"/>
    <property type="match status" value="1"/>
</dbReference>
<dbReference type="FunFam" id="3.40.50.1100:FF:000005">
    <property type="entry name" value="Threonine dehydratase catabolic"/>
    <property type="match status" value="1"/>
</dbReference>
<dbReference type="Proteomes" id="UP001141259">
    <property type="component" value="Unassembled WGS sequence"/>
</dbReference>
<evidence type="ECO:0000256" key="1">
    <source>
        <dbReference type="ARBA" id="ARBA00001274"/>
    </source>
</evidence>
<dbReference type="RefSeq" id="WP_259624090.1">
    <property type="nucleotide sequence ID" value="NZ_JANYMP010000007.1"/>
</dbReference>
<sequence>MPVPSAPKAPTALPTTLPPHLGLPELRLGAAKVDEAARQLFGVVTRTPLQHNARLSAKTPGQVWVKREDTQPVRSYKLRGAYRLLASLDDTTTEVVCASAGNHAQGVAYACSALGIRGTVFLPSTTPPQKRARIASIGGDWITITIAGETYDDAHSAATAHSNQTGAVIVPAFDDLRTLVGQGTVAVEIIAQLGRAPDRIIVPVGGGGLLAGMATWLRARHSEVDLIGVEPEGAASMAAALTADHPVTLPDLDTFVDGAAVRRAGDITFPIIRDSGAKLVSVSTAAVCVEMLDLYQVDGIIAEPAGALATSAIGRAFDGDMGGLTVCVVSGGNNDVTRYPDVMERASHEQR</sequence>
<protein>
    <recommendedName>
        <fullName evidence="4">threonine ammonia-lyase</fullName>
        <ecNumber evidence="4">4.3.1.19</ecNumber>
    </recommendedName>
    <alternativeName>
        <fullName evidence="8">Threonine deaminase</fullName>
    </alternativeName>
</protein>
<dbReference type="EMBL" id="JANYMP010000007">
    <property type="protein sequence ID" value="MCS7478584.1"/>
    <property type="molecule type" value="Genomic_DNA"/>
</dbReference>
<name>A0A9X2VM08_9PSEU</name>
<comment type="similarity">
    <text evidence="3">Belongs to the serine/threonine dehydratase family.</text>
</comment>
<dbReference type="GO" id="GO:0004794">
    <property type="term" value="F:threonine deaminase activity"/>
    <property type="evidence" value="ECO:0007669"/>
    <property type="project" value="UniProtKB-EC"/>
</dbReference>
<dbReference type="InterPro" id="IPR000634">
    <property type="entry name" value="Ser/Thr_deHydtase_PyrdxlP-BS"/>
</dbReference>
<dbReference type="PANTHER" id="PTHR48078">
    <property type="entry name" value="THREONINE DEHYDRATASE, MITOCHONDRIAL-RELATED"/>
    <property type="match status" value="1"/>
</dbReference>
<comment type="cofactor">
    <cofactor evidence="2">
        <name>pyridoxal 5'-phosphate</name>
        <dbReference type="ChEBI" id="CHEBI:597326"/>
    </cofactor>
</comment>
<dbReference type="Gene3D" id="3.40.50.1100">
    <property type="match status" value="2"/>
</dbReference>
<reference evidence="10" key="1">
    <citation type="submission" date="2022-08" db="EMBL/GenBank/DDBJ databases">
        <authorList>
            <person name="Tistechok S."/>
            <person name="Samborskyy M."/>
            <person name="Roman I."/>
        </authorList>
    </citation>
    <scope>NUCLEOTIDE SEQUENCE</scope>
    <source>
        <strain evidence="10">DSM 103496</strain>
    </source>
</reference>
<keyword evidence="11" id="KW-1185">Reference proteome</keyword>
<keyword evidence="6" id="KW-0456">Lyase</keyword>
<dbReference type="InterPro" id="IPR036052">
    <property type="entry name" value="TrpB-like_PALP_sf"/>
</dbReference>
<dbReference type="InterPro" id="IPR001926">
    <property type="entry name" value="TrpB-like_PALP"/>
</dbReference>
<evidence type="ECO:0000259" key="9">
    <source>
        <dbReference type="Pfam" id="PF00291"/>
    </source>
</evidence>
<evidence type="ECO:0000313" key="10">
    <source>
        <dbReference type="EMBL" id="MCS7478584.1"/>
    </source>
</evidence>
<dbReference type="CDD" id="cd01562">
    <property type="entry name" value="Thr-dehyd"/>
    <property type="match status" value="1"/>
</dbReference>
<dbReference type="AlphaFoldDB" id="A0A9X2VM08"/>
<dbReference type="PANTHER" id="PTHR48078:SF11">
    <property type="entry name" value="THREONINE DEHYDRATASE, MITOCHONDRIAL"/>
    <property type="match status" value="1"/>
</dbReference>